<keyword evidence="2" id="KW-0732">Signal</keyword>
<keyword evidence="1" id="KW-0472">Membrane</keyword>
<evidence type="ECO:0000256" key="2">
    <source>
        <dbReference type="SAM" id="SignalP"/>
    </source>
</evidence>
<comment type="caution">
    <text evidence="3">The sequence shown here is derived from an EMBL/GenBank/DDBJ whole genome shotgun (WGS) entry which is preliminary data.</text>
</comment>
<feature type="chain" id="PRO_5023837525" evidence="2">
    <location>
        <begin position="28"/>
        <end position="410"/>
    </location>
</feature>
<sequence length="410" mass="44104">MGLKASSCGKIWVLLVALLGGWCAVQAAPVPAPVARELEVGEQPTKSRDMLPAPELIRKSSGQTLAPEIMTLRIDENRTVQGSKSTWQVAVTGAPDESFVTAGFYAMQLGADFFPSNVVVNVNIRYNTESTGRLGTGQSTSTILIDEVFYQVAIAEAITGTNLNGNDFDLLLTIFVIQADGLKWYTGTDARPSLLEYDLVTVLLHESLHALFFSSLVNYRSPTEAGWSSFVMAFDAYLVSFTGCAIRGYLTEADNGFSEDIAKSVTNEDLYLGLPKTSADEFPQMYAPSEWIQGSSVVHYDLDYVSQVLGREDTLMQPAISAGFAQHTVGDQTTALMNGILGKISNAPVLCTPGTYGENQGCPDCVGSLSPAVFWVIIGCCIAFLLITVLLLLCCCTSCCGCGKKAPRKK</sequence>
<dbReference type="AlphaFoldDB" id="A0A5J4Z002"/>
<gene>
    <name evidence="3" type="ORF">FVE85_0329</name>
</gene>
<dbReference type="EMBL" id="VRMN01000002">
    <property type="protein sequence ID" value="KAA8496600.1"/>
    <property type="molecule type" value="Genomic_DNA"/>
</dbReference>
<keyword evidence="1" id="KW-1133">Transmembrane helix</keyword>
<keyword evidence="4" id="KW-1185">Reference proteome</keyword>
<organism evidence="3 4">
    <name type="scientific">Porphyridium purpureum</name>
    <name type="common">Red alga</name>
    <name type="synonym">Porphyridium cruentum</name>
    <dbReference type="NCBI Taxonomy" id="35688"/>
    <lineage>
        <taxon>Eukaryota</taxon>
        <taxon>Rhodophyta</taxon>
        <taxon>Bangiophyceae</taxon>
        <taxon>Porphyridiales</taxon>
        <taxon>Porphyridiaceae</taxon>
        <taxon>Porphyridium</taxon>
    </lineage>
</organism>
<proteinExistence type="predicted"/>
<evidence type="ECO:0000256" key="1">
    <source>
        <dbReference type="SAM" id="Phobius"/>
    </source>
</evidence>
<feature type="signal peptide" evidence="2">
    <location>
        <begin position="1"/>
        <end position="27"/>
    </location>
</feature>
<protein>
    <submittedName>
        <fullName evidence="3">Uncharacterized protein</fullName>
    </submittedName>
</protein>
<evidence type="ECO:0000313" key="3">
    <source>
        <dbReference type="EMBL" id="KAA8496600.1"/>
    </source>
</evidence>
<reference evidence="4" key="1">
    <citation type="journal article" date="2019" name="Nat. Commun.">
        <title>Expansion of phycobilisome linker gene families in mesophilic red algae.</title>
        <authorList>
            <person name="Lee J."/>
            <person name="Kim D."/>
            <person name="Bhattacharya D."/>
            <person name="Yoon H.S."/>
        </authorList>
    </citation>
    <scope>NUCLEOTIDE SEQUENCE [LARGE SCALE GENOMIC DNA]</scope>
    <source>
        <strain evidence="4">CCMP 1328</strain>
    </source>
</reference>
<dbReference type="Proteomes" id="UP000324585">
    <property type="component" value="Unassembled WGS sequence"/>
</dbReference>
<keyword evidence="1" id="KW-0812">Transmembrane</keyword>
<evidence type="ECO:0000313" key="4">
    <source>
        <dbReference type="Proteomes" id="UP000324585"/>
    </source>
</evidence>
<name>A0A5J4Z002_PORPP</name>
<feature type="transmembrane region" description="Helical" evidence="1">
    <location>
        <begin position="372"/>
        <end position="400"/>
    </location>
</feature>
<accession>A0A5J4Z002</accession>